<reference evidence="4" key="2">
    <citation type="submission" date="2018-04" db="EMBL/GenBank/DDBJ databases">
        <title>Draft genome sequence of Mycobacterium montefiorense isolated from Japanese black salamander.</title>
        <authorList>
            <person name="Fukano H."/>
            <person name="Yoshida M."/>
            <person name="Shimizu A."/>
            <person name="Iwao H."/>
            <person name="Kurata O."/>
            <person name="Katayama Y."/>
            <person name="Omatsu T."/>
            <person name="Mizutani T."/>
            <person name="Wada S."/>
            <person name="Hoshino Y."/>
        </authorList>
    </citation>
    <scope>NUCLEOTIDE SEQUENCE [LARGE SCALE GENOMIC DNA]</scope>
    <source>
        <strain evidence="4">BS</strain>
    </source>
</reference>
<dbReference type="AlphaFoldDB" id="A0AA37PK56"/>
<dbReference type="Proteomes" id="UP001139505">
    <property type="component" value="Unassembled WGS sequence"/>
</dbReference>
<feature type="transmembrane region" description="Helical" evidence="1">
    <location>
        <begin position="126"/>
        <end position="149"/>
    </location>
</feature>
<feature type="transmembrane region" description="Helical" evidence="1">
    <location>
        <begin position="155"/>
        <end position="175"/>
    </location>
</feature>
<dbReference type="EMBL" id="BQYH01000005">
    <property type="protein sequence ID" value="GKU71386.1"/>
    <property type="molecule type" value="Genomic_DNA"/>
</dbReference>
<dbReference type="Proteomes" id="UP000245060">
    <property type="component" value="Unassembled WGS sequence"/>
</dbReference>
<dbReference type="EMBL" id="BFCH01000018">
    <property type="protein sequence ID" value="GBG39132.1"/>
    <property type="molecule type" value="Genomic_DNA"/>
</dbReference>
<keyword evidence="1" id="KW-1133">Transmembrane helix</keyword>
<reference evidence="2" key="1">
    <citation type="journal article" date="2018" name="Genome Announc.">
        <title>Draft Genome Sequence of Mycobacterium montefiorense Isolated from Japanese Black Salamander (Hynobius nigrescens).</title>
        <authorList>
            <person name="Fukano H."/>
            <person name="Yoshida M."/>
            <person name="Shimizu A."/>
            <person name="Iwao H."/>
            <person name="Katayama Y."/>
            <person name="Omatsu T."/>
            <person name="Mizutani T."/>
            <person name="Kurata O."/>
            <person name="Wada S."/>
            <person name="Hoshino Y."/>
        </authorList>
    </citation>
    <scope>NUCLEOTIDE SEQUENCE</scope>
    <source>
        <strain evidence="2">BS</strain>
    </source>
</reference>
<proteinExistence type="predicted"/>
<evidence type="ECO:0000313" key="3">
    <source>
        <dbReference type="EMBL" id="GKU71386.1"/>
    </source>
</evidence>
<evidence type="ECO:0000313" key="5">
    <source>
        <dbReference type="Proteomes" id="UP001139505"/>
    </source>
</evidence>
<reference evidence="3" key="4">
    <citation type="submission" date="2022-04" db="EMBL/GenBank/DDBJ databases">
        <authorList>
            <person name="Komine T."/>
            <person name="Fukano H."/>
            <person name="Wada S."/>
        </authorList>
    </citation>
    <scope>NUCLEOTIDE SEQUENCE</scope>
    <source>
        <strain evidence="3">NJB18185</strain>
    </source>
</reference>
<evidence type="ECO:0000256" key="1">
    <source>
        <dbReference type="SAM" id="Phobius"/>
    </source>
</evidence>
<sequence length="234" mass="26270">MNKQDKPLLVELTRGPILPSELKHMLALGAQDANCLIMTVVWSDNSQASTTDVDQIEPIEDAEGIRSVFAKFHYSDGSNLTIWLRRYYCNIVEAVGKMSLQRQSSIAQYWASLPDRSSLTYRAANWLRSLPIALLGGACTFFAAGFVFHGHRHSMAPWALRIGFLLIALCSYLFVRSTHATRGFSKLVVLARRPRRDTSRSTLACSSLAFLRASVDLEEKSLWHTRCSAALVRY</sequence>
<evidence type="ECO:0000313" key="2">
    <source>
        <dbReference type="EMBL" id="GBG39132.1"/>
    </source>
</evidence>
<keyword evidence="1" id="KW-0812">Transmembrane</keyword>
<protein>
    <submittedName>
        <fullName evidence="3">Uncharacterized protein</fullName>
    </submittedName>
</protein>
<accession>A0AA37PK56</accession>
<dbReference type="RefSeq" id="WP_108923849.1">
    <property type="nucleotide sequence ID" value="NZ_BFCH01000018.1"/>
</dbReference>
<keyword evidence="1" id="KW-0472">Membrane</keyword>
<evidence type="ECO:0000313" key="4">
    <source>
        <dbReference type="Proteomes" id="UP000245060"/>
    </source>
</evidence>
<keyword evidence="4" id="KW-1185">Reference proteome</keyword>
<comment type="caution">
    <text evidence="3">The sequence shown here is derived from an EMBL/GenBank/DDBJ whole genome shotgun (WGS) entry which is preliminary data.</text>
</comment>
<organism evidence="3 5">
    <name type="scientific">Mycobacterium montefiorense</name>
    <dbReference type="NCBI Taxonomy" id="154654"/>
    <lineage>
        <taxon>Bacteria</taxon>
        <taxon>Bacillati</taxon>
        <taxon>Actinomycetota</taxon>
        <taxon>Actinomycetes</taxon>
        <taxon>Mycobacteriales</taxon>
        <taxon>Mycobacteriaceae</taxon>
        <taxon>Mycobacterium</taxon>
        <taxon>Mycobacterium simiae complex</taxon>
    </lineage>
</organism>
<reference evidence="3" key="3">
    <citation type="journal article" date="2022" name="Microbiol. Resour. Announc.">
        <title>Draft Genome Sequences of Eight Mycobacterium montefiorense Strains Isolated from Salamanders in Captivity.</title>
        <authorList>
            <person name="Komine T."/>
            <person name="Ihara H."/>
            <person name="Fukano H."/>
            <person name="Hoshino Y."/>
            <person name="Kurata O."/>
            <person name="Wada S."/>
        </authorList>
    </citation>
    <scope>NUCLEOTIDE SEQUENCE</scope>
    <source>
        <strain evidence="3">NJB18185</strain>
    </source>
</reference>
<gene>
    <name evidence="2" type="ORF">MmonteBS_35040</name>
    <name evidence="3" type="ORF">NJB18185_11620</name>
</gene>
<name>A0AA37PK56_9MYCO</name>